<name>A0A1J4KRP1_9EUKA</name>
<gene>
    <name evidence="3" type="ORF">TRFO_15728</name>
</gene>
<dbReference type="VEuPathDB" id="TrichDB:TRFO_15728"/>
<evidence type="ECO:0000313" key="3">
    <source>
        <dbReference type="EMBL" id="OHT13961.1"/>
    </source>
</evidence>
<protein>
    <submittedName>
        <fullName evidence="3">Uncharacterized protein</fullName>
    </submittedName>
</protein>
<evidence type="ECO:0000256" key="1">
    <source>
        <dbReference type="SAM" id="Coils"/>
    </source>
</evidence>
<accession>A0A1J4KRP1</accession>
<feature type="region of interest" description="Disordered" evidence="2">
    <location>
        <begin position="1"/>
        <end position="23"/>
    </location>
</feature>
<dbReference type="GeneID" id="94833249"/>
<comment type="caution">
    <text evidence="3">The sequence shown here is derived from an EMBL/GenBank/DDBJ whole genome shotgun (WGS) entry which is preliminary data.</text>
</comment>
<organism evidence="3 4">
    <name type="scientific">Tritrichomonas foetus</name>
    <dbReference type="NCBI Taxonomy" id="1144522"/>
    <lineage>
        <taxon>Eukaryota</taxon>
        <taxon>Metamonada</taxon>
        <taxon>Parabasalia</taxon>
        <taxon>Tritrichomonadida</taxon>
        <taxon>Tritrichomonadidae</taxon>
        <taxon>Tritrichomonas</taxon>
    </lineage>
</organism>
<dbReference type="EMBL" id="MLAK01000441">
    <property type="protein sequence ID" value="OHT13961.1"/>
    <property type="molecule type" value="Genomic_DNA"/>
</dbReference>
<dbReference type="RefSeq" id="XP_068367097.1">
    <property type="nucleotide sequence ID" value="XM_068498545.1"/>
</dbReference>
<dbReference type="AlphaFoldDB" id="A0A1J4KRP1"/>
<dbReference type="Proteomes" id="UP000179807">
    <property type="component" value="Unassembled WGS sequence"/>
</dbReference>
<keyword evidence="4" id="KW-1185">Reference proteome</keyword>
<evidence type="ECO:0000313" key="4">
    <source>
        <dbReference type="Proteomes" id="UP000179807"/>
    </source>
</evidence>
<evidence type="ECO:0000256" key="2">
    <source>
        <dbReference type="SAM" id="MobiDB-lite"/>
    </source>
</evidence>
<feature type="compositionally biased region" description="Polar residues" evidence="2">
    <location>
        <begin position="12"/>
        <end position="22"/>
    </location>
</feature>
<keyword evidence="1" id="KW-0175">Coiled coil</keyword>
<dbReference type="OrthoDB" id="10530855at2759"/>
<reference evidence="3" key="1">
    <citation type="submission" date="2016-10" db="EMBL/GenBank/DDBJ databases">
        <authorList>
            <person name="Benchimol M."/>
            <person name="Almeida L.G."/>
            <person name="Vasconcelos A.T."/>
            <person name="Perreira-Neves A."/>
            <person name="Rosa I.A."/>
            <person name="Tasca T."/>
            <person name="Bogo M.R."/>
            <person name="de Souza W."/>
        </authorList>
    </citation>
    <scope>NUCLEOTIDE SEQUENCE [LARGE SCALE GENOMIC DNA]</scope>
    <source>
        <strain evidence="3">K</strain>
    </source>
</reference>
<proteinExistence type="predicted"/>
<sequence>MNGKPEVVRPFSSRNPPNSARQNDMYAARNQMNAIKNSREPITIDEIISLKREKQNLTQERYILKAKIARFSDATKRPNPPNRNIQIANSLEKQVKTLEQLVAAKKQEIADLIYSDRAALVTELQEESKMLHLESNRLKKLKQDTEAELKKLSLELEEACEKYSPQVLNRQGKAIRGVEKEIEMQKARNDKIQKKIDDAIKAQEEQKLQEKHENLQKQIDSLKQKIRQEQNEINGLDRQMRELQENHTNEILEYQSRL</sequence>
<feature type="coiled-coil region" evidence="1">
    <location>
        <begin position="47"/>
        <end position="253"/>
    </location>
</feature>